<organism evidence="2 3">
    <name type="scientific">Tupaia chinensis</name>
    <name type="common">Chinese tree shrew</name>
    <name type="synonym">Tupaia belangeri chinensis</name>
    <dbReference type="NCBI Taxonomy" id="246437"/>
    <lineage>
        <taxon>Eukaryota</taxon>
        <taxon>Metazoa</taxon>
        <taxon>Chordata</taxon>
        <taxon>Craniata</taxon>
        <taxon>Vertebrata</taxon>
        <taxon>Euteleostomi</taxon>
        <taxon>Mammalia</taxon>
        <taxon>Eutheria</taxon>
        <taxon>Euarchontoglires</taxon>
        <taxon>Scandentia</taxon>
        <taxon>Tupaiidae</taxon>
        <taxon>Tupaia</taxon>
    </lineage>
</organism>
<sequence>MDDCVQRGDVSYSERPCFQYRLEGRDGAVTWRVGGGPGSLRPSSQKEKALEDSHCSDAKRGSVRVLESPEGSTSLSIAGDLQGVPADEVRFPPLGVGAAYEECAGWPRGEDVAIAASLSTLKKWEACLTAAPGVLQSTRFQVCEGADRKITE</sequence>
<dbReference type="InParanoid" id="L9KHX4"/>
<proteinExistence type="predicted"/>
<evidence type="ECO:0000313" key="2">
    <source>
        <dbReference type="EMBL" id="ELW62336.1"/>
    </source>
</evidence>
<dbReference type="Proteomes" id="UP000011518">
    <property type="component" value="Unassembled WGS sequence"/>
</dbReference>
<protein>
    <submittedName>
        <fullName evidence="2">Uncharacterized protein</fullName>
    </submittedName>
</protein>
<feature type="compositionally biased region" description="Basic and acidic residues" evidence="1">
    <location>
        <begin position="44"/>
        <end position="60"/>
    </location>
</feature>
<feature type="region of interest" description="Disordered" evidence="1">
    <location>
        <begin position="33"/>
        <end position="79"/>
    </location>
</feature>
<evidence type="ECO:0000313" key="3">
    <source>
        <dbReference type="Proteomes" id="UP000011518"/>
    </source>
</evidence>
<reference evidence="3" key="2">
    <citation type="journal article" date="2013" name="Nat. Commun.">
        <title>Genome of the Chinese tree shrew.</title>
        <authorList>
            <person name="Fan Y."/>
            <person name="Huang Z.Y."/>
            <person name="Cao C.C."/>
            <person name="Chen C.S."/>
            <person name="Chen Y.X."/>
            <person name="Fan D.D."/>
            <person name="He J."/>
            <person name="Hou H.L."/>
            <person name="Hu L."/>
            <person name="Hu X.T."/>
            <person name="Jiang X.T."/>
            <person name="Lai R."/>
            <person name="Lang Y.S."/>
            <person name="Liang B."/>
            <person name="Liao S.G."/>
            <person name="Mu D."/>
            <person name="Ma Y.Y."/>
            <person name="Niu Y.Y."/>
            <person name="Sun X.Q."/>
            <person name="Xia J.Q."/>
            <person name="Xiao J."/>
            <person name="Xiong Z.Q."/>
            <person name="Xu L."/>
            <person name="Yang L."/>
            <person name="Zhang Y."/>
            <person name="Zhao W."/>
            <person name="Zhao X.D."/>
            <person name="Zheng Y.T."/>
            <person name="Zhou J.M."/>
            <person name="Zhu Y.B."/>
            <person name="Zhang G.J."/>
            <person name="Wang J."/>
            <person name="Yao Y.G."/>
        </authorList>
    </citation>
    <scope>NUCLEOTIDE SEQUENCE [LARGE SCALE GENOMIC DNA]</scope>
</reference>
<evidence type="ECO:0000256" key="1">
    <source>
        <dbReference type="SAM" id="MobiDB-lite"/>
    </source>
</evidence>
<reference evidence="3" key="1">
    <citation type="submission" date="2012-07" db="EMBL/GenBank/DDBJ databases">
        <title>Genome of the Chinese tree shrew, a rising model animal genetically related to primates.</title>
        <authorList>
            <person name="Zhang G."/>
            <person name="Fan Y."/>
            <person name="Yao Y."/>
            <person name="Huang Z."/>
        </authorList>
    </citation>
    <scope>NUCLEOTIDE SEQUENCE [LARGE SCALE GENOMIC DNA]</scope>
</reference>
<dbReference type="AlphaFoldDB" id="L9KHX4"/>
<keyword evidence="3" id="KW-1185">Reference proteome</keyword>
<dbReference type="EMBL" id="KB320826">
    <property type="protein sequence ID" value="ELW62336.1"/>
    <property type="molecule type" value="Genomic_DNA"/>
</dbReference>
<gene>
    <name evidence="2" type="ORF">TREES_T100021488</name>
</gene>
<accession>L9KHX4</accession>
<name>L9KHX4_TUPCH</name>